<keyword evidence="7" id="KW-1185">Reference proteome</keyword>
<comment type="caution">
    <text evidence="6">The sequence shown here is derived from an EMBL/GenBank/DDBJ whole genome shotgun (WGS) entry which is preliminary data.</text>
</comment>
<dbReference type="GO" id="GO:0009450">
    <property type="term" value="P:gamma-aminobutyric acid catabolic process"/>
    <property type="evidence" value="ECO:0007669"/>
    <property type="project" value="TreeGrafter"/>
</dbReference>
<reference evidence="6 7" key="1">
    <citation type="submission" date="2019-04" db="EMBL/GenBank/DDBJ databases">
        <authorList>
            <person name="Liu A."/>
        </authorList>
    </citation>
    <scope>NUCLEOTIDE SEQUENCE [LARGE SCALE GENOMIC DNA]</scope>
    <source>
        <strain evidence="6 7">RZ03</strain>
    </source>
</reference>
<dbReference type="PROSITE" id="PS00687">
    <property type="entry name" value="ALDEHYDE_DEHYDR_GLU"/>
    <property type="match status" value="1"/>
</dbReference>
<dbReference type="CDD" id="cd07103">
    <property type="entry name" value="ALDH_F5_SSADH_GabD"/>
    <property type="match status" value="1"/>
</dbReference>
<dbReference type="InterPro" id="IPR015590">
    <property type="entry name" value="Aldehyde_DH_dom"/>
</dbReference>
<evidence type="ECO:0000313" key="6">
    <source>
        <dbReference type="EMBL" id="TGV01882.1"/>
    </source>
</evidence>
<dbReference type="InterPro" id="IPR016163">
    <property type="entry name" value="Ald_DH_C"/>
</dbReference>
<dbReference type="SUPFAM" id="SSF53720">
    <property type="entry name" value="ALDH-like"/>
    <property type="match status" value="1"/>
</dbReference>
<evidence type="ECO:0000256" key="1">
    <source>
        <dbReference type="ARBA" id="ARBA00009986"/>
    </source>
</evidence>
<organism evidence="6 7">
    <name type="scientific">Flavivirga rizhaonensis</name>
    <dbReference type="NCBI Taxonomy" id="2559571"/>
    <lineage>
        <taxon>Bacteria</taxon>
        <taxon>Pseudomonadati</taxon>
        <taxon>Bacteroidota</taxon>
        <taxon>Flavobacteriia</taxon>
        <taxon>Flavobacteriales</taxon>
        <taxon>Flavobacteriaceae</taxon>
        <taxon>Flavivirga</taxon>
    </lineage>
</organism>
<keyword evidence="2 4" id="KW-0560">Oxidoreductase</keyword>
<accession>A0A4S1DWM3</accession>
<dbReference type="EMBL" id="SRSO01000019">
    <property type="protein sequence ID" value="TGV01882.1"/>
    <property type="molecule type" value="Genomic_DNA"/>
</dbReference>
<dbReference type="Pfam" id="PF00171">
    <property type="entry name" value="Aldedh"/>
    <property type="match status" value="1"/>
</dbReference>
<name>A0A4S1DWM3_9FLAO</name>
<evidence type="ECO:0000259" key="5">
    <source>
        <dbReference type="Pfam" id="PF00171"/>
    </source>
</evidence>
<dbReference type="OrthoDB" id="9762913at2"/>
<feature type="domain" description="Aldehyde dehydrogenase" evidence="5">
    <location>
        <begin position="21"/>
        <end position="479"/>
    </location>
</feature>
<dbReference type="PROSITE" id="PS00070">
    <property type="entry name" value="ALDEHYDE_DEHYDR_CYS"/>
    <property type="match status" value="1"/>
</dbReference>
<dbReference type="AlphaFoldDB" id="A0A4S1DWM3"/>
<gene>
    <name evidence="6" type="ORF">EM932_13700</name>
</gene>
<dbReference type="InterPro" id="IPR016162">
    <property type="entry name" value="Ald_DH_N"/>
</dbReference>
<evidence type="ECO:0000256" key="3">
    <source>
        <dbReference type="PROSITE-ProRule" id="PRU10007"/>
    </source>
</evidence>
<dbReference type="GO" id="GO:0004777">
    <property type="term" value="F:succinate-semialdehyde dehydrogenase (NAD+) activity"/>
    <property type="evidence" value="ECO:0007669"/>
    <property type="project" value="TreeGrafter"/>
</dbReference>
<dbReference type="RefSeq" id="WP_135877754.1">
    <property type="nucleotide sequence ID" value="NZ_SRSO01000019.1"/>
</dbReference>
<dbReference type="InterPro" id="IPR016161">
    <property type="entry name" value="Ald_DH/histidinol_DH"/>
</dbReference>
<dbReference type="FunFam" id="3.40.309.10:FF:000004">
    <property type="entry name" value="Succinate-semialdehyde dehydrogenase I"/>
    <property type="match status" value="1"/>
</dbReference>
<dbReference type="Gene3D" id="3.40.605.10">
    <property type="entry name" value="Aldehyde Dehydrogenase, Chain A, domain 1"/>
    <property type="match status" value="1"/>
</dbReference>
<comment type="similarity">
    <text evidence="1 4">Belongs to the aldehyde dehydrogenase family.</text>
</comment>
<dbReference type="PANTHER" id="PTHR43353">
    <property type="entry name" value="SUCCINATE-SEMIALDEHYDE DEHYDROGENASE, MITOCHONDRIAL"/>
    <property type="match status" value="1"/>
</dbReference>
<protein>
    <submittedName>
        <fullName evidence="6">NAD-dependent succinate-semialdehyde dehydrogenase</fullName>
    </submittedName>
</protein>
<dbReference type="Proteomes" id="UP000307602">
    <property type="component" value="Unassembled WGS sequence"/>
</dbReference>
<dbReference type="InterPro" id="IPR050740">
    <property type="entry name" value="Aldehyde_DH_Superfamily"/>
</dbReference>
<dbReference type="Gene3D" id="3.40.309.10">
    <property type="entry name" value="Aldehyde Dehydrogenase, Chain A, domain 2"/>
    <property type="match status" value="1"/>
</dbReference>
<feature type="active site" evidence="3">
    <location>
        <position position="253"/>
    </location>
</feature>
<sequence length="485" mass="53419">MKTENYGYKKLYIDGELIDAHDGQKNDVICPATGESIAQVARAGKADAELALKAAQKGFKYWSKLSLVERTKWMLKLRTAILDKEHELRTAMVHEMGKTYAGSQEDIDRLTEALEWYPNAMQNLREEQIPDYENTHTHKMISQPAGVVVAYLAWNFPLLNVGYKLGPALAAGCSIIIKPSGYSPLSTYMVGEILNNIKFPAGVINILAGPSSEVATTLTTSTIPAVLTMIGSTTTGQKVIADSTTSIKKLGMELGGNAPFIVFEDADFDKAIDLAIALKFGNTGQICVAANRIFVHKSIYNKFLEAYVQKTSELKIGFGIKENEDVFMGPVVSKKDRDRMFDLIDDAVSKGGKLEYGGKIPEGLPESGYWMEPTVVSGITTDMKLFRQETFGPVAGIMSFDTDDEVLELANDTEFGLASYIFTNNHQRIARFTEELEFGEIQINGVKYAIYLPHGGFKNSGIGHDCSHLALEDYLVKKRVSTALN</sequence>
<dbReference type="InterPro" id="IPR029510">
    <property type="entry name" value="Ald_DH_CS_GLU"/>
</dbReference>
<proteinExistence type="inferred from homology"/>
<dbReference type="InterPro" id="IPR016160">
    <property type="entry name" value="Ald_DH_CS_CYS"/>
</dbReference>
<dbReference type="FunFam" id="3.40.605.10:FF:000007">
    <property type="entry name" value="NAD/NADP-dependent betaine aldehyde dehydrogenase"/>
    <property type="match status" value="1"/>
</dbReference>
<dbReference type="PANTHER" id="PTHR43353:SF5">
    <property type="entry name" value="SUCCINATE-SEMIALDEHYDE DEHYDROGENASE, MITOCHONDRIAL"/>
    <property type="match status" value="1"/>
</dbReference>
<evidence type="ECO:0000256" key="4">
    <source>
        <dbReference type="RuleBase" id="RU003345"/>
    </source>
</evidence>
<evidence type="ECO:0000256" key="2">
    <source>
        <dbReference type="ARBA" id="ARBA00023002"/>
    </source>
</evidence>
<evidence type="ECO:0000313" key="7">
    <source>
        <dbReference type="Proteomes" id="UP000307602"/>
    </source>
</evidence>